<dbReference type="PANTHER" id="PTHR22957:SF337">
    <property type="entry name" value="TBC1 DOMAIN FAMILY MEMBER 5"/>
    <property type="match status" value="1"/>
</dbReference>
<dbReference type="OrthoDB" id="27140at2759"/>
<accession>A0A8H7PW10</accession>
<keyword evidence="1" id="KW-0343">GTPase activation</keyword>
<feature type="compositionally biased region" description="Polar residues" evidence="2">
    <location>
        <begin position="800"/>
        <end position="822"/>
    </location>
</feature>
<evidence type="ECO:0000256" key="1">
    <source>
        <dbReference type="ARBA" id="ARBA00022468"/>
    </source>
</evidence>
<dbReference type="Pfam" id="PF00566">
    <property type="entry name" value="RabGAP-TBC"/>
    <property type="match status" value="2"/>
</dbReference>
<dbReference type="SUPFAM" id="SSF47923">
    <property type="entry name" value="Ypt/Rab-GAP domain of gyp1p"/>
    <property type="match status" value="2"/>
</dbReference>
<evidence type="ECO:0000256" key="2">
    <source>
        <dbReference type="SAM" id="MobiDB-lite"/>
    </source>
</evidence>
<dbReference type="SMART" id="SM00164">
    <property type="entry name" value="TBC"/>
    <property type="match status" value="1"/>
</dbReference>
<gene>
    <name evidence="4" type="ORF">INT43_008960</name>
</gene>
<dbReference type="FunFam" id="1.10.8.270:FF:000031">
    <property type="entry name" value="TBC1 domain family member 5"/>
    <property type="match status" value="1"/>
</dbReference>
<dbReference type="InterPro" id="IPR000195">
    <property type="entry name" value="Rab-GAP-TBC_dom"/>
</dbReference>
<feature type="compositionally biased region" description="Basic and acidic residues" evidence="2">
    <location>
        <begin position="827"/>
        <end position="840"/>
    </location>
</feature>
<protein>
    <recommendedName>
        <fullName evidence="3">Rab-GAP TBC domain-containing protein</fullName>
    </recommendedName>
</protein>
<dbReference type="GO" id="GO:0005096">
    <property type="term" value="F:GTPase activator activity"/>
    <property type="evidence" value="ECO:0007669"/>
    <property type="project" value="UniProtKB-KW"/>
</dbReference>
<dbReference type="AlphaFoldDB" id="A0A8H7PW10"/>
<dbReference type="EMBL" id="JAEPQZ010000005">
    <property type="protein sequence ID" value="KAG2181377.1"/>
    <property type="molecule type" value="Genomic_DNA"/>
</dbReference>
<proteinExistence type="predicted"/>
<evidence type="ECO:0000259" key="3">
    <source>
        <dbReference type="PROSITE" id="PS50086"/>
    </source>
</evidence>
<organism evidence="4 5">
    <name type="scientific">Mortierella isabellina</name>
    <name type="common">Filamentous fungus</name>
    <name type="synonym">Umbelopsis isabellina</name>
    <dbReference type="NCBI Taxonomy" id="91625"/>
    <lineage>
        <taxon>Eukaryota</taxon>
        <taxon>Fungi</taxon>
        <taxon>Fungi incertae sedis</taxon>
        <taxon>Mucoromycota</taxon>
        <taxon>Mucoromycotina</taxon>
        <taxon>Umbelopsidomycetes</taxon>
        <taxon>Umbelopsidales</taxon>
        <taxon>Umbelopsidaceae</taxon>
        <taxon>Umbelopsis</taxon>
    </lineage>
</organism>
<dbReference type="Gene3D" id="1.10.472.80">
    <property type="entry name" value="Ypt/Rab-GAP domain of gyp1p, domain 3"/>
    <property type="match status" value="1"/>
</dbReference>
<feature type="domain" description="Rab-GAP TBC" evidence="3">
    <location>
        <begin position="36"/>
        <end position="332"/>
    </location>
</feature>
<feature type="region of interest" description="Disordered" evidence="2">
    <location>
        <begin position="582"/>
        <end position="613"/>
    </location>
</feature>
<dbReference type="FunFam" id="1.10.472.80:FF:000038">
    <property type="entry name" value="TBC1 domain family member 5"/>
    <property type="match status" value="1"/>
</dbReference>
<dbReference type="PROSITE" id="PS50086">
    <property type="entry name" value="TBC_RABGAP"/>
    <property type="match status" value="1"/>
</dbReference>
<evidence type="ECO:0000313" key="4">
    <source>
        <dbReference type="EMBL" id="KAG2181377.1"/>
    </source>
</evidence>
<evidence type="ECO:0000313" key="5">
    <source>
        <dbReference type="Proteomes" id="UP000654370"/>
    </source>
</evidence>
<feature type="compositionally biased region" description="Low complexity" evidence="2">
    <location>
        <begin position="675"/>
        <end position="699"/>
    </location>
</feature>
<feature type="region of interest" description="Disordered" evidence="2">
    <location>
        <begin position="667"/>
        <end position="840"/>
    </location>
</feature>
<feature type="region of interest" description="Disordered" evidence="2">
    <location>
        <begin position="90"/>
        <end position="111"/>
    </location>
</feature>
<comment type="caution">
    <text evidence="4">The sequence shown here is derived from an EMBL/GenBank/DDBJ whole genome shotgun (WGS) entry which is preliminary data.</text>
</comment>
<dbReference type="PANTHER" id="PTHR22957">
    <property type="entry name" value="TBC1 DOMAIN FAMILY MEMBER GTPASE-ACTIVATING PROTEIN"/>
    <property type="match status" value="1"/>
</dbReference>
<feature type="compositionally biased region" description="Low complexity" evidence="2">
    <location>
        <begin position="413"/>
        <end position="422"/>
    </location>
</feature>
<feature type="compositionally biased region" description="Polar residues" evidence="2">
    <location>
        <begin position="757"/>
        <end position="774"/>
    </location>
</feature>
<dbReference type="Proteomes" id="UP000654370">
    <property type="component" value="Unassembled WGS sequence"/>
</dbReference>
<sequence>MSNPTLSDKRKAWDVTFDDPNLTESSLRQRAISGKVCKNGLRSVCWKIYLKAIPTMDVSRWPDIILQQRQKYSELHRTLIDIPKEQIEASKIASREPTDATTNNPLGLNDDNPWQQHFADVEVRNIIGRDVERTFPDISFFRDPVVQDQMTDVLFVYCKLNEDISYRQGMHELLAPIFLVLHTDYVDVGDVVGPTDSTTKLVAQVLDRKFIEHDLYILFDRLMSSAKKWYEFNDEAPKRPPAWKKKEHDLVDPLDLGEQNAAPSAQLTPIVKSCRHIQHYLLKNTDPILYHHLENLGIEPQLYGLRWIRLLFGRELDIDSLLQLWDAIFAEDPSLSIVEYVCLVFLIRIRDKLVEGEYAECLSMLMRYPPISDPTLCVEQAKFFRNNVSEAACLQILQQMDAKAGKPPRESLRPVQMAPPRQQQRRGPQRAGPADPISKLTKDMMQNPQIRDINRALVGVMGAVQKNVNTFGENVLGRSINDVPPPKSKSNFPDGIDRLAEAQPYNPYSAANAYSATQVKPRPPPSSNKAELARVNKPLPKGGAQYDDLIDDLHEVNAQMGQLLGKCISVLERELFPLVDEGESTDAKVPEAKTSEAETPGTSEAGDSKESPLKDEASVIMALVGIKHVRDVLLGKQRELDVSVANQIAQEHFSEAATATAGISKAETDADSDVNSSNNKTASATTPAAPSKSAESSPTMNKAPAAAPEPSTGDASPKPASPGRPSKLARAAVPPPPAKLQHVPYVSPNPLPPKPSVSYNINDLLSDTLQSEPAATNKDKFGWMMEGSNSSGSPKRGSGLFSSTSKTGSIKRQGIKPQTSAVSADPLDARNADKRKVYDL</sequence>
<dbReference type="InterPro" id="IPR035969">
    <property type="entry name" value="Rab-GAP_TBC_sf"/>
</dbReference>
<keyword evidence="5" id="KW-1185">Reference proteome</keyword>
<feature type="region of interest" description="Disordered" evidence="2">
    <location>
        <begin position="405"/>
        <end position="444"/>
    </location>
</feature>
<reference evidence="4" key="1">
    <citation type="submission" date="2020-12" db="EMBL/GenBank/DDBJ databases">
        <title>Metabolic potential, ecology and presence of endohyphal bacteria is reflected in genomic diversity of Mucoromycotina.</title>
        <authorList>
            <person name="Muszewska A."/>
            <person name="Okrasinska A."/>
            <person name="Steczkiewicz K."/>
            <person name="Drgas O."/>
            <person name="Orlowska M."/>
            <person name="Perlinska-Lenart U."/>
            <person name="Aleksandrzak-Piekarczyk T."/>
            <person name="Szatraj K."/>
            <person name="Zielenkiewicz U."/>
            <person name="Pilsyk S."/>
            <person name="Malc E."/>
            <person name="Mieczkowski P."/>
            <person name="Kruszewska J.S."/>
            <person name="Biernat P."/>
            <person name="Pawlowska J."/>
        </authorList>
    </citation>
    <scope>NUCLEOTIDE SEQUENCE</scope>
    <source>
        <strain evidence="4">WA0000067209</strain>
    </source>
</reference>
<feature type="compositionally biased region" description="Basic and acidic residues" evidence="2">
    <location>
        <begin position="585"/>
        <end position="596"/>
    </location>
</feature>
<dbReference type="Gene3D" id="1.10.8.270">
    <property type="entry name" value="putative rabgap domain of human tbc1 domain family member 14 like domains"/>
    <property type="match status" value="1"/>
</dbReference>
<name>A0A8H7PW10_MORIS</name>